<sequence length="188" mass="20968">MSSALTQPQLTAPITYRPVSSQTKPKFVASHAQNPTRKQSIPSASPSQPYDRIALCATSIQRISDDDDRHALDRPLPPDLIPATAFAARIVGHAIEILLGHRPVRQLQSWLAPGIYRSLVSRTSLNQRLQDPVPQAARPIIRRVHASHPRRRIAEVSVVVHDGFRIRAAALRLEIHRNHWIVTALEIA</sequence>
<dbReference type="RefSeq" id="WP_168917263.1">
    <property type="nucleotide sequence ID" value="NZ_CP050804.1"/>
</dbReference>
<evidence type="ECO:0000313" key="3">
    <source>
        <dbReference type="Proteomes" id="UP000502298"/>
    </source>
</evidence>
<evidence type="ECO:0000256" key="1">
    <source>
        <dbReference type="SAM" id="MobiDB-lite"/>
    </source>
</evidence>
<dbReference type="KEGG" id="arca:HC352_01500"/>
<feature type="region of interest" description="Disordered" evidence="1">
    <location>
        <begin position="1"/>
        <end position="48"/>
    </location>
</feature>
<feature type="compositionally biased region" description="Polar residues" evidence="1">
    <location>
        <begin position="31"/>
        <end position="48"/>
    </location>
</feature>
<feature type="compositionally biased region" description="Polar residues" evidence="1">
    <location>
        <begin position="1"/>
        <end position="24"/>
    </location>
</feature>
<accession>A0A6H2EKV7</accession>
<dbReference type="EMBL" id="CP050804">
    <property type="protein sequence ID" value="QJC21322.1"/>
    <property type="molecule type" value="Genomic_DNA"/>
</dbReference>
<organism evidence="2 3">
    <name type="scientific">Arcanobacterium buesumense</name>
    <dbReference type="NCBI Taxonomy" id="2722751"/>
    <lineage>
        <taxon>Bacteria</taxon>
        <taxon>Bacillati</taxon>
        <taxon>Actinomycetota</taxon>
        <taxon>Actinomycetes</taxon>
        <taxon>Actinomycetales</taxon>
        <taxon>Actinomycetaceae</taxon>
        <taxon>Arcanobacterium</taxon>
    </lineage>
</organism>
<dbReference type="Pfam" id="PF20060">
    <property type="entry name" value="DUF6459"/>
    <property type="match status" value="1"/>
</dbReference>
<gene>
    <name evidence="2" type="ORF">HC352_01500</name>
</gene>
<reference evidence="2 3" key="1">
    <citation type="submission" date="2020-03" db="EMBL/GenBank/DDBJ databases">
        <title>Complete genome of Arcanobacterium buesumensis sp. nov. strain 2701.</title>
        <authorList>
            <person name="Borowiak M."/>
            <person name="Alssahen M."/>
            <person name="Laemmler C."/>
            <person name="Malorny B."/>
            <person name="Hassan A."/>
            <person name="Prenger-Berninghoff E."/>
            <person name="Ploetz M."/>
            <person name="Abdulmawjood A."/>
        </authorList>
    </citation>
    <scope>NUCLEOTIDE SEQUENCE [LARGE SCALE GENOMIC DNA]</scope>
    <source>
        <strain evidence="2 3">2701</strain>
    </source>
</reference>
<dbReference type="AlphaFoldDB" id="A0A6H2EKV7"/>
<dbReference type="Proteomes" id="UP000502298">
    <property type="component" value="Chromosome"/>
</dbReference>
<proteinExistence type="predicted"/>
<dbReference type="InterPro" id="IPR045596">
    <property type="entry name" value="DUF6459"/>
</dbReference>
<evidence type="ECO:0000313" key="2">
    <source>
        <dbReference type="EMBL" id="QJC21322.1"/>
    </source>
</evidence>
<protein>
    <submittedName>
        <fullName evidence="2">Uncharacterized protein</fullName>
    </submittedName>
</protein>
<name>A0A6H2EKV7_9ACTO</name>
<keyword evidence="3" id="KW-1185">Reference proteome</keyword>